<keyword evidence="2" id="KW-1185">Reference proteome</keyword>
<name>A0AAV2NVY3_9HYME</name>
<dbReference type="EMBL" id="OZ034828">
    <property type="protein sequence ID" value="CAL1683881.1"/>
    <property type="molecule type" value="Genomic_DNA"/>
</dbReference>
<accession>A0AAV2NVY3</accession>
<sequence length="128" mass="14036">MAIYDRQFPSRDNSQRHCQALCSLAVCTAQCGGGKNKGGGGCAAEQHYRYAAVKEVKMWLHCIAQNIGAVASRRPLRGESSLGARAFSLRYVAQSHGVHTATRAYCENAILSCCHHLNCSIYESRYPL</sequence>
<evidence type="ECO:0000313" key="2">
    <source>
        <dbReference type="Proteomes" id="UP001497644"/>
    </source>
</evidence>
<gene>
    <name evidence="1" type="ORF">LPLAT_LOCUS9633</name>
</gene>
<protein>
    <submittedName>
        <fullName evidence="1">Uncharacterized protein</fullName>
    </submittedName>
</protein>
<organism evidence="1 2">
    <name type="scientific">Lasius platythorax</name>
    <dbReference type="NCBI Taxonomy" id="488582"/>
    <lineage>
        <taxon>Eukaryota</taxon>
        <taxon>Metazoa</taxon>
        <taxon>Ecdysozoa</taxon>
        <taxon>Arthropoda</taxon>
        <taxon>Hexapoda</taxon>
        <taxon>Insecta</taxon>
        <taxon>Pterygota</taxon>
        <taxon>Neoptera</taxon>
        <taxon>Endopterygota</taxon>
        <taxon>Hymenoptera</taxon>
        <taxon>Apocrita</taxon>
        <taxon>Aculeata</taxon>
        <taxon>Formicoidea</taxon>
        <taxon>Formicidae</taxon>
        <taxon>Formicinae</taxon>
        <taxon>Lasius</taxon>
        <taxon>Lasius</taxon>
    </lineage>
</organism>
<evidence type="ECO:0000313" key="1">
    <source>
        <dbReference type="EMBL" id="CAL1683881.1"/>
    </source>
</evidence>
<proteinExistence type="predicted"/>
<dbReference type="Proteomes" id="UP001497644">
    <property type="component" value="Chromosome 5"/>
</dbReference>
<reference evidence="1" key="1">
    <citation type="submission" date="2024-04" db="EMBL/GenBank/DDBJ databases">
        <authorList>
            <consortium name="Molecular Ecology Group"/>
        </authorList>
    </citation>
    <scope>NUCLEOTIDE SEQUENCE</scope>
</reference>
<dbReference type="AlphaFoldDB" id="A0AAV2NVY3"/>